<dbReference type="InterPro" id="IPR001130">
    <property type="entry name" value="TatD-like"/>
</dbReference>
<dbReference type="CDD" id="cd01310">
    <property type="entry name" value="TatD_DNAse"/>
    <property type="match status" value="1"/>
</dbReference>
<evidence type="ECO:0000313" key="5">
    <source>
        <dbReference type="EMBL" id="GAQ40134.1"/>
    </source>
</evidence>
<proteinExistence type="inferred from homology"/>
<dbReference type="Gene3D" id="3.20.20.140">
    <property type="entry name" value="Metal-dependent hydrolases"/>
    <property type="match status" value="1"/>
</dbReference>
<dbReference type="AlphaFoldDB" id="A0A100IF71"/>
<dbReference type="InterPro" id="IPR021345">
    <property type="entry name" value="DUF2961"/>
</dbReference>
<name>A0A100IF71_ASPNG</name>
<sequence>MFTASSKVPLRFVDVAVTYTADQFHGIYRGNKYHESDFADVIKRAQQYGCEKMILTTMTMAGAHINLQLARQYPRICTMTLGVHPYHVEEIYATQDGGVSYLQSLRELGTRLLAETPSSVVAFGEIGLDYEYLDRADKETQQRAFCDQLNLAVDMQLPLFLHVRDSCADFIDIISPYMSRFPRGGLVHSFSGSRAEMEQLVGLGLHISVNGISFRTDDQLEMVRHIPLDKLQLETDAPWCEVLSKDEKIASYLETARPLPPSRKYQKFIAGQMIKSRNEPCTIERVAMVVAGLKGVPVETVAEAAWNNSSLLFVVLVKLSEKKKFGGTAAFSCYLTMPFNKRARIEIENENDEAYFQSFYIDYELYAEPLPADTLYFHAHWRRMTPTNGWASSRIQNDSLETQIPNFDGRLTTLFGRRRALASTLAATTPSRTSRARGGAKATT</sequence>
<evidence type="ECO:0000256" key="1">
    <source>
        <dbReference type="ARBA" id="ARBA00009275"/>
    </source>
</evidence>
<dbReference type="VEuPathDB" id="FungiDB:ATCC64974_96120"/>
<comment type="similarity">
    <text evidence="1">Belongs to the metallo-dependent hydrolases superfamily. TatD-type hydrolase family.</text>
</comment>
<dbReference type="PANTHER" id="PTHR10060">
    <property type="entry name" value="TATD FAMILY DEOXYRIBONUCLEASE"/>
    <property type="match status" value="1"/>
</dbReference>
<dbReference type="VEuPathDB" id="FungiDB:An06g02370"/>
<dbReference type="InterPro" id="IPR032466">
    <property type="entry name" value="Metal_Hydrolase"/>
</dbReference>
<organism evidence="5 6">
    <name type="scientific">Aspergillus niger</name>
    <dbReference type="NCBI Taxonomy" id="5061"/>
    <lineage>
        <taxon>Eukaryota</taxon>
        <taxon>Fungi</taxon>
        <taxon>Dikarya</taxon>
        <taxon>Ascomycota</taxon>
        <taxon>Pezizomycotina</taxon>
        <taxon>Eurotiomycetes</taxon>
        <taxon>Eurotiomycetidae</taxon>
        <taxon>Eurotiales</taxon>
        <taxon>Aspergillaceae</taxon>
        <taxon>Aspergillus</taxon>
        <taxon>Aspergillus subgen. Circumdati</taxon>
    </lineage>
</organism>
<accession>A0A100IF71</accession>
<dbReference type="OMA" id="CCPREVQ"/>
<gene>
    <name evidence="5" type="ORF">ABL_03450</name>
</gene>
<dbReference type="OrthoDB" id="6079689at2759"/>
<comment type="caution">
    <text evidence="5">The sequence shown here is derived from an EMBL/GenBank/DDBJ whole genome shotgun (WGS) entry which is preliminary data.</text>
</comment>
<dbReference type="InterPro" id="IPR050891">
    <property type="entry name" value="TatD-type_Hydrolase"/>
</dbReference>
<keyword evidence="2" id="KW-0540">Nuclease</keyword>
<dbReference type="GO" id="GO:0046872">
    <property type="term" value="F:metal ion binding"/>
    <property type="evidence" value="ECO:0007669"/>
    <property type="project" value="UniProtKB-KW"/>
</dbReference>
<protein>
    <submittedName>
        <fullName evidence="5">Unnamed protein product</fullName>
    </submittedName>
</protein>
<dbReference type="GO" id="GO:0005829">
    <property type="term" value="C:cytosol"/>
    <property type="evidence" value="ECO:0007669"/>
    <property type="project" value="TreeGrafter"/>
</dbReference>
<dbReference type="EMBL" id="BCMY01000005">
    <property type="protein sequence ID" value="GAQ40134.1"/>
    <property type="molecule type" value="Genomic_DNA"/>
</dbReference>
<dbReference type="Pfam" id="PF11175">
    <property type="entry name" value="DUF2961"/>
    <property type="match status" value="1"/>
</dbReference>
<evidence type="ECO:0000256" key="3">
    <source>
        <dbReference type="ARBA" id="ARBA00022723"/>
    </source>
</evidence>
<evidence type="ECO:0000256" key="4">
    <source>
        <dbReference type="ARBA" id="ARBA00022801"/>
    </source>
</evidence>
<evidence type="ECO:0000256" key="2">
    <source>
        <dbReference type="ARBA" id="ARBA00022722"/>
    </source>
</evidence>
<dbReference type="VEuPathDB" id="FungiDB:M747DRAFT_245635"/>
<dbReference type="Pfam" id="PF01026">
    <property type="entry name" value="TatD_DNase"/>
    <property type="match status" value="1"/>
</dbReference>
<dbReference type="Proteomes" id="UP000068243">
    <property type="component" value="Unassembled WGS sequence"/>
</dbReference>
<keyword evidence="3" id="KW-0479">Metal-binding</keyword>
<dbReference type="PaxDb" id="5061-CADANGAP00005137"/>
<dbReference type="SUPFAM" id="SSF51556">
    <property type="entry name" value="Metallo-dependent hydrolases"/>
    <property type="match status" value="1"/>
</dbReference>
<dbReference type="GO" id="GO:0008296">
    <property type="term" value="F:3'-5'-DNA exonuclease activity"/>
    <property type="evidence" value="ECO:0007669"/>
    <property type="project" value="TreeGrafter"/>
</dbReference>
<keyword evidence="4" id="KW-0378">Hydrolase</keyword>
<reference evidence="6" key="1">
    <citation type="journal article" date="2016" name="Genome Announc.">
        <title>Draft genome sequence of Aspergillus niger strain An76.</title>
        <authorList>
            <person name="Gong W."/>
            <person name="Cheng Z."/>
            <person name="Zhang H."/>
            <person name="Liu L."/>
            <person name="Gao P."/>
            <person name="Wang L."/>
        </authorList>
    </citation>
    <scope>NUCLEOTIDE SEQUENCE [LARGE SCALE GENOMIC DNA]</scope>
    <source>
        <strain evidence="6">An76</strain>
    </source>
</reference>
<dbReference type="PANTHER" id="PTHR10060:SF15">
    <property type="entry name" value="DEOXYRIBONUCLEASE TATDN1"/>
    <property type="match status" value="1"/>
</dbReference>
<dbReference type="VEuPathDB" id="FungiDB:ASPNIDRAFT2_1097713"/>
<evidence type="ECO:0000313" key="6">
    <source>
        <dbReference type="Proteomes" id="UP000068243"/>
    </source>
</evidence>